<sequence>MTTHTIEVDGITQRYHVHGSGPTLVAHSGGPGINWEYLRMPVVEQHLQVVYVEPVGTGDSGRLPSHPRGYVRDRYADRLAAVIDDLGVGPVYLIGHSHGGFVAQRFALHHADRLAGVVLYDSAPVTGPEFGEEAGRNFGAFAARKAGNPALPEVMAVVQAIGSISNDEEFAKVARGIFPAYLADYWGPREQEFATLSAGVGGTYVEAVAADGTPETIDDRPLLGGLDLPALVIGGRFDPICGPRWSEELAKLIPGAELVFLEHSGHFGHLEEPEAFAAAVTKFVSRTS</sequence>
<feature type="domain" description="AB hydrolase-1" evidence="1">
    <location>
        <begin position="22"/>
        <end position="273"/>
    </location>
</feature>
<dbReference type="GO" id="GO:0016787">
    <property type="term" value="F:hydrolase activity"/>
    <property type="evidence" value="ECO:0007669"/>
    <property type="project" value="UniProtKB-KW"/>
</dbReference>
<name>A0ABN2BA61_9ACTN</name>
<dbReference type="Gene3D" id="3.40.50.1820">
    <property type="entry name" value="alpha/beta hydrolase"/>
    <property type="match status" value="1"/>
</dbReference>
<evidence type="ECO:0000313" key="3">
    <source>
        <dbReference type="Proteomes" id="UP001500363"/>
    </source>
</evidence>
<dbReference type="InterPro" id="IPR029058">
    <property type="entry name" value="AB_hydrolase_fold"/>
</dbReference>
<keyword evidence="2" id="KW-0378">Hydrolase</keyword>
<proteinExistence type="predicted"/>
<protein>
    <submittedName>
        <fullName evidence="2">Alpha/beta hydrolase</fullName>
    </submittedName>
</protein>
<dbReference type="InterPro" id="IPR050266">
    <property type="entry name" value="AB_hydrolase_sf"/>
</dbReference>
<evidence type="ECO:0000259" key="1">
    <source>
        <dbReference type="Pfam" id="PF00561"/>
    </source>
</evidence>
<dbReference type="Pfam" id="PF00561">
    <property type="entry name" value="Abhydrolase_1"/>
    <property type="match status" value="1"/>
</dbReference>
<keyword evidence="3" id="KW-1185">Reference proteome</keyword>
<dbReference type="PANTHER" id="PTHR43798:SF33">
    <property type="entry name" value="HYDROLASE, PUTATIVE (AFU_ORTHOLOGUE AFUA_2G14860)-RELATED"/>
    <property type="match status" value="1"/>
</dbReference>
<dbReference type="RefSeq" id="WP_344176657.1">
    <property type="nucleotide sequence ID" value="NZ_BAAANC010000002.1"/>
</dbReference>
<dbReference type="SUPFAM" id="SSF53474">
    <property type="entry name" value="alpha/beta-Hydrolases"/>
    <property type="match status" value="1"/>
</dbReference>
<dbReference type="InterPro" id="IPR000073">
    <property type="entry name" value="AB_hydrolase_1"/>
</dbReference>
<accession>A0ABN2BA61</accession>
<dbReference type="PANTHER" id="PTHR43798">
    <property type="entry name" value="MONOACYLGLYCEROL LIPASE"/>
    <property type="match status" value="1"/>
</dbReference>
<dbReference type="EMBL" id="BAAANC010000002">
    <property type="protein sequence ID" value="GAA1535887.1"/>
    <property type="molecule type" value="Genomic_DNA"/>
</dbReference>
<gene>
    <name evidence="2" type="ORF">GCM10009741_43050</name>
</gene>
<organism evidence="2 3">
    <name type="scientific">Kribbella lupini</name>
    <dbReference type="NCBI Taxonomy" id="291602"/>
    <lineage>
        <taxon>Bacteria</taxon>
        <taxon>Bacillati</taxon>
        <taxon>Actinomycetota</taxon>
        <taxon>Actinomycetes</taxon>
        <taxon>Propionibacteriales</taxon>
        <taxon>Kribbellaceae</taxon>
        <taxon>Kribbella</taxon>
    </lineage>
</organism>
<reference evidence="2 3" key="1">
    <citation type="journal article" date="2019" name="Int. J. Syst. Evol. Microbiol.">
        <title>The Global Catalogue of Microorganisms (GCM) 10K type strain sequencing project: providing services to taxonomists for standard genome sequencing and annotation.</title>
        <authorList>
            <consortium name="The Broad Institute Genomics Platform"/>
            <consortium name="The Broad Institute Genome Sequencing Center for Infectious Disease"/>
            <person name="Wu L."/>
            <person name="Ma J."/>
        </authorList>
    </citation>
    <scope>NUCLEOTIDE SEQUENCE [LARGE SCALE GENOMIC DNA]</scope>
    <source>
        <strain evidence="2 3">JCM 14303</strain>
    </source>
</reference>
<comment type="caution">
    <text evidence="2">The sequence shown here is derived from an EMBL/GenBank/DDBJ whole genome shotgun (WGS) entry which is preliminary data.</text>
</comment>
<evidence type="ECO:0000313" key="2">
    <source>
        <dbReference type="EMBL" id="GAA1535887.1"/>
    </source>
</evidence>
<dbReference type="Proteomes" id="UP001500363">
    <property type="component" value="Unassembled WGS sequence"/>
</dbReference>